<feature type="domain" description="O-acyltransferase WSD1 C-terminal" evidence="14">
    <location>
        <begin position="319"/>
        <end position="457"/>
    </location>
</feature>
<keyword evidence="7 11" id="KW-0319">Glycerol metabolism</keyword>
<keyword evidence="18" id="KW-1185">Reference proteome</keyword>
<dbReference type="GO" id="GO:0004144">
    <property type="term" value="F:diacylglycerol O-acyltransferase activity"/>
    <property type="evidence" value="ECO:0007669"/>
    <property type="project" value="UniProtKB-EC"/>
</dbReference>
<dbReference type="KEGG" id="ndp:E2C04_04695"/>
<dbReference type="Proteomes" id="UP000297025">
    <property type="component" value="Chromosome"/>
</dbReference>
<evidence type="ECO:0000256" key="8">
    <source>
        <dbReference type="ARBA" id="ARBA00023098"/>
    </source>
</evidence>
<dbReference type="UniPathway" id="UPA00282"/>
<organism evidence="16 17">
    <name type="scientific">Nocardioides daphniae</name>
    <dbReference type="NCBI Taxonomy" id="402297"/>
    <lineage>
        <taxon>Bacteria</taxon>
        <taxon>Bacillati</taxon>
        <taxon>Actinomycetota</taxon>
        <taxon>Actinomycetes</taxon>
        <taxon>Propionibacteriales</taxon>
        <taxon>Nocardioidaceae</taxon>
        <taxon>Nocardioides</taxon>
    </lineage>
</organism>
<comment type="similarity">
    <text evidence="3 11">Belongs to the long-chain O-acyltransferase family.</text>
</comment>
<evidence type="ECO:0000259" key="13">
    <source>
        <dbReference type="Pfam" id="PF03007"/>
    </source>
</evidence>
<dbReference type="GO" id="GO:0005886">
    <property type="term" value="C:plasma membrane"/>
    <property type="evidence" value="ECO:0007669"/>
    <property type="project" value="TreeGrafter"/>
</dbReference>
<proteinExistence type="inferred from homology"/>
<dbReference type="RefSeq" id="WP_135831739.1">
    <property type="nucleotide sequence ID" value="NZ_BMCK01000002.1"/>
</dbReference>
<comment type="pathway">
    <text evidence="2">Lipid metabolism.</text>
</comment>
<dbReference type="InterPro" id="IPR004255">
    <property type="entry name" value="O-acyltransferase_WSD1_N"/>
</dbReference>
<reference evidence="15" key="2">
    <citation type="journal article" date="2014" name="Int. J. Syst. Evol. Microbiol.">
        <title>Complete genome of a new Firmicutes species belonging to the dominant human colonic microbiota ('Ruminococcus bicirculans') reveals two chromosomes and a selective capacity to utilize plant glucans.</title>
        <authorList>
            <consortium name="NISC Comparative Sequencing Program"/>
            <person name="Wegmann U."/>
            <person name="Louis P."/>
            <person name="Goesmann A."/>
            <person name="Henrissat B."/>
            <person name="Duncan S.H."/>
            <person name="Flint H.J."/>
        </authorList>
    </citation>
    <scope>NUCLEOTIDE SEQUENCE</scope>
    <source>
        <strain evidence="15">CCM 7403</strain>
    </source>
</reference>
<dbReference type="GO" id="GO:0019432">
    <property type="term" value="P:triglyceride biosynthetic process"/>
    <property type="evidence" value="ECO:0007669"/>
    <property type="project" value="UniProtKB-UniPathway"/>
</dbReference>
<dbReference type="PANTHER" id="PTHR31650:SF1">
    <property type="entry name" value="WAX ESTER SYNTHASE_DIACYLGLYCEROL ACYLTRANSFERASE 4-RELATED"/>
    <property type="match status" value="1"/>
</dbReference>
<evidence type="ECO:0000256" key="4">
    <source>
        <dbReference type="ARBA" id="ARBA00013244"/>
    </source>
</evidence>
<accession>A0A4P7UAR9</accession>
<name>A0A4P7UAR9_9ACTN</name>
<dbReference type="GO" id="GO:0071731">
    <property type="term" value="P:response to nitric oxide"/>
    <property type="evidence" value="ECO:0007669"/>
    <property type="project" value="TreeGrafter"/>
</dbReference>
<dbReference type="Pfam" id="PF03007">
    <property type="entry name" value="WS_DGAT_cat"/>
    <property type="match status" value="1"/>
</dbReference>
<evidence type="ECO:0000313" key="16">
    <source>
        <dbReference type="EMBL" id="QCC76691.1"/>
    </source>
</evidence>
<evidence type="ECO:0000256" key="5">
    <source>
        <dbReference type="ARBA" id="ARBA00022516"/>
    </source>
</evidence>
<evidence type="ECO:0000256" key="11">
    <source>
        <dbReference type="RuleBase" id="RU361241"/>
    </source>
</evidence>
<evidence type="ECO:0000256" key="10">
    <source>
        <dbReference type="ARBA" id="ARBA00048109"/>
    </source>
</evidence>
<dbReference type="InterPro" id="IPR009721">
    <property type="entry name" value="O-acyltransferase_WSD1_C"/>
</dbReference>
<dbReference type="Proteomes" id="UP000630594">
    <property type="component" value="Unassembled WGS sequence"/>
</dbReference>
<evidence type="ECO:0000313" key="17">
    <source>
        <dbReference type="Proteomes" id="UP000297025"/>
    </source>
</evidence>
<reference evidence="16 17" key="1">
    <citation type="journal article" date="2008" name="Int. J. Syst. Evol. Microbiol.">
        <title>Nocardioides daphniae sp. nov., isolated from Daphnia cucullata (Crustacea: Cladocera).</title>
        <authorList>
            <person name="Toth E.M."/>
            <person name="Keki Z."/>
            <person name="Homonnay Z.G."/>
            <person name="Borsodi A.K."/>
            <person name="Marialigeti K."/>
            <person name="Schumann P."/>
        </authorList>
    </citation>
    <scope>NUCLEOTIDE SEQUENCE [LARGE SCALE GENOMIC DNA]</scope>
    <source>
        <strain evidence="16 17">JCM 16608</strain>
    </source>
</reference>
<dbReference type="PANTHER" id="PTHR31650">
    <property type="entry name" value="O-ACYLTRANSFERASE (WSD1-LIKE) FAMILY PROTEIN"/>
    <property type="match status" value="1"/>
</dbReference>
<dbReference type="SUPFAM" id="SSF52777">
    <property type="entry name" value="CoA-dependent acyltransferases"/>
    <property type="match status" value="1"/>
</dbReference>
<evidence type="ECO:0000256" key="1">
    <source>
        <dbReference type="ARBA" id="ARBA00004771"/>
    </source>
</evidence>
<keyword evidence="8 11" id="KW-0443">Lipid metabolism</keyword>
<dbReference type="NCBIfam" id="TIGR02946">
    <property type="entry name" value="acyl_WS_DGAT"/>
    <property type="match status" value="1"/>
</dbReference>
<feature type="compositionally biased region" description="Basic residues" evidence="12">
    <location>
        <begin position="466"/>
        <end position="476"/>
    </location>
</feature>
<keyword evidence="9 11" id="KW-0012">Acyltransferase</keyword>
<reference evidence="15" key="5">
    <citation type="submission" date="2024-05" db="EMBL/GenBank/DDBJ databases">
        <authorList>
            <person name="Sun Q."/>
            <person name="Sedlacek I."/>
        </authorList>
    </citation>
    <scope>NUCLEOTIDE SEQUENCE</scope>
    <source>
        <strain evidence="15">CCM 7403</strain>
    </source>
</reference>
<gene>
    <name evidence="16" type="ORF">E2C04_04695</name>
    <name evidence="15" type="ORF">GCM10007231_12980</name>
</gene>
<dbReference type="Pfam" id="PF06974">
    <property type="entry name" value="WS_DGAT_C"/>
    <property type="match status" value="1"/>
</dbReference>
<keyword evidence="5 11" id="KW-0444">Lipid biosynthesis</keyword>
<reference evidence="16" key="4">
    <citation type="submission" date="2019-03" db="EMBL/GenBank/DDBJ databases">
        <authorList>
            <person name="Huang Y."/>
        </authorList>
    </citation>
    <scope>NUCLEOTIDE SEQUENCE</scope>
    <source>
        <strain evidence="16">JCM 16608</strain>
    </source>
</reference>
<dbReference type="EMBL" id="CP038462">
    <property type="protein sequence ID" value="QCC76691.1"/>
    <property type="molecule type" value="Genomic_DNA"/>
</dbReference>
<dbReference type="GO" id="GO:0001666">
    <property type="term" value="P:response to hypoxia"/>
    <property type="evidence" value="ECO:0007669"/>
    <property type="project" value="TreeGrafter"/>
</dbReference>
<evidence type="ECO:0000256" key="6">
    <source>
        <dbReference type="ARBA" id="ARBA00022679"/>
    </source>
</evidence>
<dbReference type="EC" id="2.3.1.20" evidence="4 11"/>
<sequence length="497" mass="54539">MTERLRPRDLAFLATDSPSTPMHNATLEVFESGTLDHARALELVQDRISYVPRYRQRLQYVPGQLANPLWVDDTEFDLTYHVRRSALPRPGTMDQLRELTARIVSRPLDRSRPLWEVYVIEGLEEGRVAMLSKSHQILVDGVETVDLGQVVMDVDPDQGPLGLDEEWRPRRTPTPAALVLGAVADNLESPRTLLQTVRSGAGAVGRRAESVATRVGQVAGVFSSRPAAVSPVNGELSQQRRIVTVATDLADYRTIRRVHQTTVNDVVLATVTGALRGWLMTRDEALYGIKKLKAVVPMSVIDDELEATSLGTQVIGHEVNLPIGEVSPVVRLLQVSYSFNGHRETGRAVSAQRLTGIAGFAPTTFHALGSRVAARELRRGFHVSVTNVPGPQFPLYAAGAQMLETYPIHPLLPGHALAIGVTSYDGQVFYGITADRDLVPDADVLGQCLLETLEELKDTATDVRPRAPRGRKKKAVKKSEPAGRKPAQKPAQSREKK</sequence>
<dbReference type="InterPro" id="IPR014292">
    <property type="entry name" value="Acyl_transf_WS/DGAT"/>
</dbReference>
<reference evidence="18" key="3">
    <citation type="journal article" date="2019" name="Int. J. Syst. Evol. Microbiol.">
        <title>The Global Catalogue of Microorganisms (GCM) 10K type strain sequencing project: providing services to taxonomists for standard genome sequencing and annotation.</title>
        <authorList>
            <consortium name="The Broad Institute Genomics Platform"/>
            <consortium name="The Broad Institute Genome Sequencing Center for Infectious Disease"/>
            <person name="Wu L."/>
            <person name="Ma J."/>
        </authorList>
    </citation>
    <scope>NUCLEOTIDE SEQUENCE [LARGE SCALE GENOMIC DNA]</scope>
    <source>
        <strain evidence="18">CCM 7403</strain>
    </source>
</reference>
<keyword evidence="6 11" id="KW-0808">Transferase</keyword>
<dbReference type="AlphaFoldDB" id="A0A4P7UAR9"/>
<evidence type="ECO:0000256" key="7">
    <source>
        <dbReference type="ARBA" id="ARBA00022798"/>
    </source>
</evidence>
<evidence type="ECO:0000313" key="18">
    <source>
        <dbReference type="Proteomes" id="UP000630594"/>
    </source>
</evidence>
<evidence type="ECO:0000256" key="2">
    <source>
        <dbReference type="ARBA" id="ARBA00005189"/>
    </source>
</evidence>
<feature type="region of interest" description="Disordered" evidence="12">
    <location>
        <begin position="457"/>
        <end position="497"/>
    </location>
</feature>
<evidence type="ECO:0000259" key="14">
    <source>
        <dbReference type="Pfam" id="PF06974"/>
    </source>
</evidence>
<evidence type="ECO:0000256" key="12">
    <source>
        <dbReference type="SAM" id="MobiDB-lite"/>
    </source>
</evidence>
<feature type="domain" description="O-acyltransferase WSD1-like N-terminal" evidence="13">
    <location>
        <begin position="5"/>
        <end position="267"/>
    </location>
</feature>
<dbReference type="GO" id="GO:0051701">
    <property type="term" value="P:biological process involved in interaction with host"/>
    <property type="evidence" value="ECO:0007669"/>
    <property type="project" value="TreeGrafter"/>
</dbReference>
<dbReference type="InterPro" id="IPR045034">
    <property type="entry name" value="O-acyltransferase_WSD1-like"/>
</dbReference>
<evidence type="ECO:0000313" key="15">
    <source>
        <dbReference type="EMBL" id="GGD15388.1"/>
    </source>
</evidence>
<comment type="catalytic activity">
    <reaction evidence="10 11">
        <text>an acyl-CoA + a 1,2-diacyl-sn-glycerol = a triacyl-sn-glycerol + CoA</text>
        <dbReference type="Rhea" id="RHEA:10868"/>
        <dbReference type="ChEBI" id="CHEBI:17815"/>
        <dbReference type="ChEBI" id="CHEBI:57287"/>
        <dbReference type="ChEBI" id="CHEBI:58342"/>
        <dbReference type="ChEBI" id="CHEBI:64615"/>
        <dbReference type="EC" id="2.3.1.20"/>
    </reaction>
</comment>
<dbReference type="OrthoDB" id="9810950at2"/>
<protein>
    <recommendedName>
        <fullName evidence="4 11">Diacylglycerol O-acyltransferase</fullName>
        <ecNumber evidence="4 11">2.3.1.20</ecNumber>
    </recommendedName>
</protein>
<comment type="pathway">
    <text evidence="1 11">Glycerolipid metabolism; triacylglycerol biosynthesis.</text>
</comment>
<evidence type="ECO:0000256" key="3">
    <source>
        <dbReference type="ARBA" id="ARBA00009587"/>
    </source>
</evidence>
<evidence type="ECO:0000256" key="9">
    <source>
        <dbReference type="ARBA" id="ARBA00023315"/>
    </source>
</evidence>
<dbReference type="EMBL" id="BMCK01000002">
    <property type="protein sequence ID" value="GGD15388.1"/>
    <property type="molecule type" value="Genomic_DNA"/>
</dbReference>
<dbReference type="GO" id="GO:0006071">
    <property type="term" value="P:glycerol metabolic process"/>
    <property type="evidence" value="ECO:0007669"/>
    <property type="project" value="UniProtKB-KW"/>
</dbReference>